<dbReference type="GO" id="GO:0005876">
    <property type="term" value="C:spindle microtubule"/>
    <property type="evidence" value="ECO:0007669"/>
    <property type="project" value="TreeGrafter"/>
</dbReference>
<dbReference type="EMBL" id="AFYH01142911">
    <property type="status" value="NOT_ANNOTATED_CDS"/>
    <property type="molecule type" value="Genomic_DNA"/>
</dbReference>
<dbReference type="CDD" id="cd22224">
    <property type="entry name" value="HkD_NuMA"/>
    <property type="match status" value="1"/>
</dbReference>
<feature type="compositionally biased region" description="Low complexity" evidence="6">
    <location>
        <begin position="1830"/>
        <end position="1840"/>
    </location>
</feature>
<evidence type="ECO:0000256" key="1">
    <source>
        <dbReference type="ARBA" id="ARBA00004496"/>
    </source>
</evidence>
<dbReference type="GeneTree" id="ENSGT00950000183078"/>
<evidence type="ECO:0000256" key="3">
    <source>
        <dbReference type="ARBA" id="ARBA00022553"/>
    </source>
</evidence>
<reference evidence="9" key="1">
    <citation type="submission" date="2011-08" db="EMBL/GenBank/DDBJ databases">
        <title>The draft genome of Latimeria chalumnae.</title>
        <authorList>
            <person name="Di Palma F."/>
            <person name="Alfoldi J."/>
            <person name="Johnson J."/>
            <person name="Berlin A."/>
            <person name="Gnerre S."/>
            <person name="Jaffe D."/>
            <person name="MacCallum I."/>
            <person name="Young S."/>
            <person name="Walker B.J."/>
            <person name="Lander E."/>
            <person name="Lindblad-Toh K."/>
        </authorList>
    </citation>
    <scope>NUCLEOTIDE SEQUENCE [LARGE SCALE GENOMIC DNA]</scope>
    <source>
        <strain evidence="9">Wild caught</strain>
    </source>
</reference>
<feature type="compositionally biased region" description="Basic and acidic residues" evidence="6">
    <location>
        <begin position="2037"/>
        <end position="2052"/>
    </location>
</feature>
<dbReference type="EMBL" id="AFYH01142910">
    <property type="status" value="NOT_ANNOTATED_CDS"/>
    <property type="molecule type" value="Genomic_DNA"/>
</dbReference>
<dbReference type="InterPro" id="IPR048726">
    <property type="entry name" value="NuMA_LGNBD"/>
</dbReference>
<feature type="coiled-coil region" evidence="5">
    <location>
        <begin position="1611"/>
        <end position="1729"/>
    </location>
</feature>
<dbReference type="EMBL" id="AFYH01142907">
    <property type="status" value="NOT_ANNOTATED_CDS"/>
    <property type="molecule type" value="Genomic_DNA"/>
</dbReference>
<keyword evidence="4 5" id="KW-0175">Coiled coil</keyword>
<evidence type="ECO:0000256" key="2">
    <source>
        <dbReference type="ARBA" id="ARBA00022490"/>
    </source>
</evidence>
<dbReference type="Proteomes" id="UP000008672">
    <property type="component" value="Unassembled WGS sequence"/>
</dbReference>
<evidence type="ECO:0000256" key="6">
    <source>
        <dbReference type="SAM" id="MobiDB-lite"/>
    </source>
</evidence>
<dbReference type="STRING" id="7897.ENSLACP00000012784"/>
<dbReference type="InterPro" id="IPR051841">
    <property type="entry name" value="MT-Golgi_org_protein"/>
</dbReference>
<evidence type="ECO:0000259" key="7">
    <source>
        <dbReference type="Pfam" id="PF21670"/>
    </source>
</evidence>
<feature type="compositionally biased region" description="Basic and acidic residues" evidence="6">
    <location>
        <begin position="2062"/>
        <end position="2095"/>
    </location>
</feature>
<feature type="compositionally biased region" description="Basic residues" evidence="6">
    <location>
        <begin position="2143"/>
        <end position="2155"/>
    </location>
</feature>
<feature type="domain" description="Nuclear mitotic apparatus protein 1 N-terminal hook" evidence="7">
    <location>
        <begin position="12"/>
        <end position="162"/>
    </location>
</feature>
<evidence type="ECO:0000313" key="9">
    <source>
        <dbReference type="Proteomes" id="UP000008672"/>
    </source>
</evidence>
<dbReference type="Gene3D" id="1.10.287.1490">
    <property type="match status" value="2"/>
</dbReference>
<feature type="compositionally biased region" description="Basic and acidic residues" evidence="6">
    <location>
        <begin position="1999"/>
        <end position="2011"/>
    </location>
</feature>
<dbReference type="GO" id="GO:0000132">
    <property type="term" value="P:establishment of mitotic spindle orientation"/>
    <property type="evidence" value="ECO:0007669"/>
    <property type="project" value="TreeGrafter"/>
</dbReference>
<dbReference type="EMBL" id="AFYH01142905">
    <property type="status" value="NOT_ANNOTATED_CDS"/>
    <property type="molecule type" value="Genomic_DNA"/>
</dbReference>
<feature type="coiled-coil region" evidence="5">
    <location>
        <begin position="957"/>
        <end position="1187"/>
    </location>
</feature>
<evidence type="ECO:0000256" key="4">
    <source>
        <dbReference type="ARBA" id="ARBA00023054"/>
    </source>
</evidence>
<organism evidence="8 9">
    <name type="scientific">Latimeria chalumnae</name>
    <name type="common">Coelacanth</name>
    <dbReference type="NCBI Taxonomy" id="7897"/>
    <lineage>
        <taxon>Eukaryota</taxon>
        <taxon>Metazoa</taxon>
        <taxon>Chordata</taxon>
        <taxon>Craniata</taxon>
        <taxon>Vertebrata</taxon>
        <taxon>Euteleostomi</taxon>
        <taxon>Coelacanthiformes</taxon>
        <taxon>Coelacanthidae</taxon>
        <taxon>Latimeria</taxon>
    </lineage>
</organism>
<dbReference type="PANTHER" id="PTHR18902:SF24">
    <property type="entry name" value="NUCLEAR MITOTIC APPARATUS PROTEIN 1"/>
    <property type="match status" value="1"/>
</dbReference>
<protein>
    <submittedName>
        <fullName evidence="8">Nuclear mitotic apparatus protein 1</fullName>
    </submittedName>
</protein>
<reference evidence="8" key="2">
    <citation type="submission" date="2025-08" db="UniProtKB">
        <authorList>
            <consortium name="Ensembl"/>
        </authorList>
    </citation>
    <scope>IDENTIFICATION</scope>
</reference>
<comment type="subcellular location">
    <subcellularLocation>
        <location evidence="1">Cytoplasm</location>
    </subcellularLocation>
</comment>
<reference evidence="8" key="3">
    <citation type="submission" date="2025-09" db="UniProtKB">
        <authorList>
            <consortium name="Ensembl"/>
        </authorList>
    </citation>
    <scope>IDENTIFICATION</scope>
</reference>
<dbReference type="GO" id="GO:0005737">
    <property type="term" value="C:cytoplasm"/>
    <property type="evidence" value="ECO:0007669"/>
    <property type="project" value="UniProtKB-SubCell"/>
</dbReference>
<keyword evidence="3" id="KW-0597">Phosphoprotein</keyword>
<dbReference type="HOGENOM" id="CLU_233598_0_0_1"/>
<dbReference type="OMA" id="EAFRQCQ"/>
<feature type="compositionally biased region" description="Basic residues" evidence="6">
    <location>
        <begin position="2116"/>
        <end position="2127"/>
    </location>
</feature>
<dbReference type="GO" id="GO:0005813">
    <property type="term" value="C:centrosome"/>
    <property type="evidence" value="ECO:0007669"/>
    <property type="project" value="TreeGrafter"/>
</dbReference>
<keyword evidence="9" id="KW-1185">Reference proteome</keyword>
<dbReference type="EMBL" id="AFYH01142909">
    <property type="status" value="NOT_ANNOTATED_CDS"/>
    <property type="molecule type" value="Genomic_DNA"/>
</dbReference>
<feature type="region of interest" description="Disordered" evidence="6">
    <location>
        <begin position="1830"/>
        <end position="1873"/>
    </location>
</feature>
<dbReference type="EMBL" id="AFYH01142912">
    <property type="status" value="NOT_ANNOTATED_CDS"/>
    <property type="molecule type" value="Genomic_DNA"/>
</dbReference>
<feature type="coiled-coil region" evidence="5">
    <location>
        <begin position="1537"/>
        <end position="1568"/>
    </location>
</feature>
<evidence type="ECO:0000256" key="5">
    <source>
        <dbReference type="SAM" id="Coils"/>
    </source>
</evidence>
<name>H3AT13_LATCH</name>
<accession>H3AT13</accession>
<dbReference type="InParanoid" id="H3AT13"/>
<dbReference type="PANTHER" id="PTHR18902">
    <property type="entry name" value="NUCLEAR MITOTIC APPARATUS PROTEIN 1-RELATED"/>
    <property type="match status" value="1"/>
</dbReference>
<dbReference type="GO" id="GO:0008017">
    <property type="term" value="F:microtubule binding"/>
    <property type="evidence" value="ECO:0007669"/>
    <property type="project" value="TreeGrafter"/>
</dbReference>
<dbReference type="EMBL" id="AFYH01142908">
    <property type="status" value="NOT_ANNOTATED_CDS"/>
    <property type="molecule type" value="Genomic_DNA"/>
</dbReference>
<feature type="coiled-coil region" evidence="5">
    <location>
        <begin position="224"/>
        <end position="501"/>
    </location>
</feature>
<keyword evidence="2" id="KW-0963">Cytoplasm</keyword>
<feature type="coiled-coil region" evidence="5">
    <location>
        <begin position="637"/>
        <end position="772"/>
    </location>
</feature>
<dbReference type="CDD" id="cd22298">
    <property type="entry name" value="NuMA_LGNBD"/>
    <property type="match status" value="1"/>
</dbReference>
<evidence type="ECO:0000313" key="8">
    <source>
        <dbReference type="Ensembl" id="ENSLACP00000012784.1"/>
    </source>
</evidence>
<feature type="coiled-coil region" evidence="5">
    <location>
        <begin position="805"/>
        <end position="839"/>
    </location>
</feature>
<dbReference type="eggNOG" id="ENOG502QTDA">
    <property type="taxonomic scope" value="Eukaryota"/>
</dbReference>
<feature type="coiled-coil region" evidence="5">
    <location>
        <begin position="573"/>
        <end position="604"/>
    </location>
</feature>
<dbReference type="Bgee" id="ENSLACG00000011262">
    <property type="expression patterns" value="Expressed in muscle tissue and 3 other cell types or tissues"/>
</dbReference>
<dbReference type="GO" id="GO:0000922">
    <property type="term" value="C:spindle pole"/>
    <property type="evidence" value="ECO:0007669"/>
    <property type="project" value="TreeGrafter"/>
</dbReference>
<feature type="region of interest" description="Disordered" evidence="6">
    <location>
        <begin position="1980"/>
        <end position="2155"/>
    </location>
</feature>
<dbReference type="InterPro" id="IPR048724">
    <property type="entry name" value="NuMA_N_HOOK"/>
</dbReference>
<feature type="coiled-coil region" evidence="5">
    <location>
        <begin position="1242"/>
        <end position="1455"/>
    </location>
</feature>
<dbReference type="FunCoup" id="H3AT13">
    <property type="interactions" value="1351"/>
</dbReference>
<gene>
    <name evidence="8" type="primary">NUMA1</name>
</gene>
<dbReference type="EMBL" id="AFYH01142906">
    <property type="status" value="NOT_ANNOTATED_CDS"/>
    <property type="molecule type" value="Genomic_DNA"/>
</dbReference>
<proteinExistence type="predicted"/>
<sequence length="2155" mass="246383">YNQEKKMSLNTTKATALIAWVNSLHVAEPIVKLTQLQDCTIFIKIIGKVNRNESIGSDVLEASLQEKLQFLSNFLQFKCRYNPASGGLVSWQNILQGENLEIELSKVTVLLLYLSTISYCQLKECEGLEYNTQTELASILRFVLDNENELCLSNLEQFLQKQGVFSSTSSIISEEGSPVFRRKPIVRFLDLHRIASNSSMNNYLPSPSPSSPIRDVLQTPQFQMRRLRKQLADERALRDELDQELAENRRLLAEKDTQILEMQQRIGRLVILSEKQANQVELKELEELQNKNESLSAKLHSTLKQCQDLKTSQTQMQRKIDTLTEENGELSLKERDFASRLKQSEKDLKELTEEYREILRDWESKEAQLNAEVNASLSAKKCLEEKIQILEGKISVLEDQLEKAREASPVKGEVMGDILQLEALKHEVAELAIKVNELQSVIKQLEEEKASLQTELDTERAKFAAEHSQATNLIASLQASISEINSQKRSLEQAARAQEEQLTAQIATLHSEISKLNAFLVQKDHELVNLQHKAEEEKKHKTQLTEDLQTQELSARKTIQDLKFQVEELDTALKHKDDSLSQFKQELEAERENEARQIAALKDARETAVGERDSISLQYAEFKKENERLFCALNQKIQTLEETRVAEQAATTELRNEKDELITKVQELNDAILELSSNKKQDLAHLQVVEIMKRELQESEEKLKQYEQKLVDLNVVNQENMGLKEQLSAMEQQIRKLQGTLDVEKRRFLETHEETNKKIAHMEEEIKKQVELKDKALLDFKREADNWAQLEGQLKQLAEENLHKFQKLQCELSSAVSAIKEKEEEREKLCGEIALWKQQYEAVHSSEDKKCSQMEAVICKLKEDHEVVSGQLQAKCKKLAEVEAEMKQHTISHQEKTSALQNDLSSVLAQMKEKESEELRLQAEVASMKEKFEMVQCEKANQVSAAETKSRKLGEELSQVSKEFSEMQTAKAELELKIKQLNDDQREKIVALELELSKTLKAANEKEATIDKLTSEAGVLQAKIEETEQHNTQELVLKEEQIESLIDEKDQISAELAAEKESKSQVEIQLQQSLCEHQKREAALQTELSSALEVIQKKEENLTRQEELHNQQEIIHKLQAEVSAVEDLKTIIANKEKEIEESHRKLESGDQEKIAFQSLHQEKLQEAECLQSKVVQLEQRCTEQEENNRTSDLEQQLQASRSVQAQQQSAIEALKIEASEKSDVIEHKQQSLAATENELSAVRSLLNEKEKFEETLKKQVSDYLKEIESHKSKVNASEQELSSLQLQCRERKEENESLKCNISAEVEKCQQLQTLIETLQAELASASTQVEQKDGVVQTLENQIQSFRGEAEKHEMVLKELHEELTSEKKTKEDLHTEMKSWEEKYRHKEMEIADLHKQLTDTQSLTGELMPLKQQCQQQQNDLRLAETKHKEELEKMQKLVSNLQSELEKVQSELAENIPLKELCSAQEGAIERLEKENCSYRDQVCKLQQTNSLLVGQNLESSQGQKKFEDELAKVKETHAEALQCVHSDFKQQLTALTKKCDAAERSVLEEREKFQEERQKLNTRVLFKEIFCIEQLETVEECAKKKKLNEHNSKIQDELVLKMRGCLLKLQEEVQEQQKELSEVQAQLSQKEQAVEHYKGQMEKAKAHYDAKKSQNQELVVKLQSVEEKVESAHKENTGLRSEVDRLNRELQHSLLQSVEAEKSNKSLLAQVQSLEAQVEYADRQLRELGKFQLPSDALKRRGSTCIPQSVETPGNISGDSLNLSGEDLQPLSPTRKVLASPPFPFSYRKHVQENANQRLPPKVESLESLYFTPIHNRVQSKMDSSISSLGDLSLDSGRKTRSARRRTTQLMSSTMAKEQLVEEDESDNANASFFSVQSAKSQPDLLMQSLKSGRPRSMALVGSNNLDSSAVFKLPGYRPSTRSSTRRSLIGDGATASDAMSTFHLHSCQNEPDQLEDWNRIAELQQRNRICPPHLKTSYPLESRPSLGMPITDEDLKTGDPRETLRRATMIPSQIKKMQDSGVTTRRHKKRLSEEGHQGADTPESKKSMTCFPRPMTPKDKNDGKRQATLEANRKRDLASRTPKQADRRQSMAFSILNTPKKIGSSLLNRVTRKKVTPRKSPRLSASKLPQVQDASKKVKGRRSLRNVKI</sequence>
<dbReference type="Ensembl" id="ENSLACT00000012878.1">
    <property type="protein sequence ID" value="ENSLACP00000012784.1"/>
    <property type="gene ID" value="ENSLACG00000011262.1"/>
</dbReference>
<dbReference type="Pfam" id="PF21670">
    <property type="entry name" value="HOOK_N_NuMA"/>
    <property type="match status" value="1"/>
</dbReference>